<evidence type="ECO:0000256" key="9">
    <source>
        <dbReference type="RuleBase" id="RU003465"/>
    </source>
</evidence>
<dbReference type="HOGENOM" id="CLU_013173_4_2_1"/>
<keyword evidence="12" id="KW-1185">Reference proteome</keyword>
<dbReference type="VEuPathDB" id="FungiDB:PGUG_01617"/>
<dbReference type="GeneID" id="5128536"/>
<evidence type="ECO:0000313" key="12">
    <source>
        <dbReference type="Proteomes" id="UP000001997"/>
    </source>
</evidence>
<keyword evidence="7 9" id="KW-0904">Protein phosphatase</keyword>
<dbReference type="SUPFAM" id="SSF81606">
    <property type="entry name" value="PP2C-like"/>
    <property type="match status" value="1"/>
</dbReference>
<evidence type="ECO:0000256" key="2">
    <source>
        <dbReference type="ARBA" id="ARBA00006702"/>
    </source>
</evidence>
<dbReference type="EMBL" id="CH408156">
    <property type="protein sequence ID" value="EDK37519.2"/>
    <property type="molecule type" value="Genomic_DNA"/>
</dbReference>
<evidence type="ECO:0000259" key="10">
    <source>
        <dbReference type="PROSITE" id="PS51746"/>
    </source>
</evidence>
<evidence type="ECO:0000256" key="1">
    <source>
        <dbReference type="ARBA" id="ARBA00001936"/>
    </source>
</evidence>
<organism evidence="11 12">
    <name type="scientific">Meyerozyma guilliermondii (strain ATCC 6260 / CBS 566 / DSM 6381 / JCM 1539 / NBRC 10279 / NRRL Y-324)</name>
    <name type="common">Yeast</name>
    <name type="synonym">Candida guilliermondii</name>
    <dbReference type="NCBI Taxonomy" id="294746"/>
    <lineage>
        <taxon>Eukaryota</taxon>
        <taxon>Fungi</taxon>
        <taxon>Dikarya</taxon>
        <taxon>Ascomycota</taxon>
        <taxon>Saccharomycotina</taxon>
        <taxon>Pichiomycetes</taxon>
        <taxon>Debaryomycetaceae</taxon>
        <taxon>Meyerozyma</taxon>
    </lineage>
</organism>
<gene>
    <name evidence="11" type="ORF">PGUG_01617</name>
</gene>
<dbReference type="GO" id="GO:0046872">
    <property type="term" value="F:metal ion binding"/>
    <property type="evidence" value="ECO:0007669"/>
    <property type="project" value="UniProtKB-KW"/>
</dbReference>
<dbReference type="OMA" id="MQGYRMT"/>
<protein>
    <recommendedName>
        <fullName evidence="3">protein-serine/threonine phosphatase</fullName>
        <ecNumber evidence="3">3.1.3.16</ecNumber>
    </recommendedName>
</protein>
<dbReference type="PANTHER" id="PTHR13832:SF803">
    <property type="entry name" value="PROTEIN PHOSPHATASE 1G"/>
    <property type="match status" value="1"/>
</dbReference>
<dbReference type="eggNOG" id="KOG0698">
    <property type="taxonomic scope" value="Eukaryota"/>
</dbReference>
<dbReference type="RefSeq" id="XP_001485946.2">
    <property type="nucleotide sequence ID" value="XM_001485896.1"/>
</dbReference>
<evidence type="ECO:0000256" key="6">
    <source>
        <dbReference type="ARBA" id="ARBA00022842"/>
    </source>
</evidence>
<evidence type="ECO:0000256" key="8">
    <source>
        <dbReference type="ARBA" id="ARBA00023211"/>
    </source>
</evidence>
<evidence type="ECO:0000256" key="5">
    <source>
        <dbReference type="ARBA" id="ARBA00022801"/>
    </source>
</evidence>
<accession>A5DEB6</accession>
<dbReference type="InParanoid" id="A5DEB6"/>
<dbReference type="InterPro" id="IPR000222">
    <property type="entry name" value="PP2C_BS"/>
</dbReference>
<comment type="similarity">
    <text evidence="2 9">Belongs to the PP2C family.</text>
</comment>
<dbReference type="Gene3D" id="3.60.40.10">
    <property type="entry name" value="PPM-type phosphatase domain"/>
    <property type="match status" value="1"/>
</dbReference>
<dbReference type="FunCoup" id="A5DEB6">
    <property type="interactions" value="147"/>
</dbReference>
<keyword evidence="6" id="KW-0460">Magnesium</keyword>
<dbReference type="KEGG" id="pgu:PGUG_01617"/>
<dbReference type="STRING" id="294746.A5DEB6"/>
<dbReference type="PANTHER" id="PTHR13832">
    <property type="entry name" value="PROTEIN PHOSPHATASE 2C"/>
    <property type="match status" value="1"/>
</dbReference>
<evidence type="ECO:0000313" key="11">
    <source>
        <dbReference type="EMBL" id="EDK37519.2"/>
    </source>
</evidence>
<dbReference type="GO" id="GO:0004722">
    <property type="term" value="F:protein serine/threonine phosphatase activity"/>
    <property type="evidence" value="ECO:0007669"/>
    <property type="project" value="UniProtKB-EC"/>
</dbReference>
<dbReference type="Pfam" id="PF00481">
    <property type="entry name" value="PP2C"/>
    <property type="match status" value="1"/>
</dbReference>
<proteinExistence type="inferred from homology"/>
<dbReference type="EC" id="3.1.3.16" evidence="3"/>
<dbReference type="OrthoDB" id="10264738at2759"/>
<keyword evidence="8" id="KW-0464">Manganese</keyword>
<keyword evidence="5 9" id="KW-0378">Hydrolase</keyword>
<keyword evidence="4" id="KW-0479">Metal-binding</keyword>
<dbReference type="SMART" id="SM00332">
    <property type="entry name" value="PP2Cc"/>
    <property type="match status" value="1"/>
</dbReference>
<feature type="domain" description="PPM-type phosphatase" evidence="10">
    <location>
        <begin position="85"/>
        <end position="408"/>
    </location>
</feature>
<sequence>MVNTWVSSHPTLEPAAAPYTCHNARVGLVDPPPNIAYMPSCRRATSLPAYRHSLSLQSPLSIMGQLMSHPIEDKNVECHSHESLTYSIGSMQGYRMSMEDAHCVKIDEHERVGVFGVFDGHGGKECANVVCERLPSMIFKKISALLDDKNVLDANSNEDAKKEENGEKVDGNANNILKDSKLNKLRSSAMDVIRNCFFRVDHELEAYHDAANCGTTAIVATVLAGKYVIVANTGDSRCIMSVNGAAKTLSFDHKPSTMGERVRIENSGGYVVCGRVNEVLALSRAFGDFKFKTPYVDGDTNQIYARNKKYWKNGVVHLPPELLSVSVEPDILVYDLSKLTAPEFMVLACDGIWDCYTNDQLLKAIRSKLAESWNLRHITEYILNECISMASSATGIGFDNMTLVIVALHPTETIDEWYQRMKSP</sequence>
<dbReference type="AlphaFoldDB" id="A5DEB6"/>
<reference evidence="11 12" key="1">
    <citation type="journal article" date="2009" name="Nature">
        <title>Evolution of pathogenicity and sexual reproduction in eight Candida genomes.</title>
        <authorList>
            <person name="Butler G."/>
            <person name="Rasmussen M.D."/>
            <person name="Lin M.F."/>
            <person name="Santos M.A."/>
            <person name="Sakthikumar S."/>
            <person name="Munro C.A."/>
            <person name="Rheinbay E."/>
            <person name="Grabherr M."/>
            <person name="Forche A."/>
            <person name="Reedy J.L."/>
            <person name="Agrafioti I."/>
            <person name="Arnaud M.B."/>
            <person name="Bates S."/>
            <person name="Brown A.J."/>
            <person name="Brunke S."/>
            <person name="Costanzo M.C."/>
            <person name="Fitzpatrick D.A."/>
            <person name="de Groot P.W."/>
            <person name="Harris D."/>
            <person name="Hoyer L.L."/>
            <person name="Hube B."/>
            <person name="Klis F.M."/>
            <person name="Kodira C."/>
            <person name="Lennard N."/>
            <person name="Logue M.E."/>
            <person name="Martin R."/>
            <person name="Neiman A.M."/>
            <person name="Nikolaou E."/>
            <person name="Quail M.A."/>
            <person name="Quinn J."/>
            <person name="Santos M.C."/>
            <person name="Schmitzberger F.F."/>
            <person name="Sherlock G."/>
            <person name="Shah P."/>
            <person name="Silverstein K.A."/>
            <person name="Skrzypek M.S."/>
            <person name="Soll D."/>
            <person name="Staggs R."/>
            <person name="Stansfield I."/>
            <person name="Stumpf M.P."/>
            <person name="Sudbery P.E."/>
            <person name="Srikantha T."/>
            <person name="Zeng Q."/>
            <person name="Berman J."/>
            <person name="Berriman M."/>
            <person name="Heitman J."/>
            <person name="Gow N.A."/>
            <person name="Lorenz M.C."/>
            <person name="Birren B.W."/>
            <person name="Kellis M."/>
            <person name="Cuomo C.A."/>
        </authorList>
    </citation>
    <scope>NUCLEOTIDE SEQUENCE [LARGE SCALE GENOMIC DNA]</scope>
    <source>
        <strain evidence="12">ATCC 6260 / CBS 566 / DSM 6381 / JCM 1539 / NBRC 10279 / NRRL Y-324</strain>
    </source>
</reference>
<dbReference type="CDD" id="cd00143">
    <property type="entry name" value="PP2Cc"/>
    <property type="match status" value="1"/>
</dbReference>
<dbReference type="Proteomes" id="UP000001997">
    <property type="component" value="Unassembled WGS sequence"/>
</dbReference>
<name>A5DEB6_PICGU</name>
<dbReference type="PROSITE" id="PS01032">
    <property type="entry name" value="PPM_1"/>
    <property type="match status" value="1"/>
</dbReference>
<dbReference type="InterPro" id="IPR015655">
    <property type="entry name" value="PP2C"/>
</dbReference>
<evidence type="ECO:0000256" key="3">
    <source>
        <dbReference type="ARBA" id="ARBA00013081"/>
    </source>
</evidence>
<dbReference type="InterPro" id="IPR001932">
    <property type="entry name" value="PPM-type_phosphatase-like_dom"/>
</dbReference>
<evidence type="ECO:0000256" key="4">
    <source>
        <dbReference type="ARBA" id="ARBA00022723"/>
    </source>
</evidence>
<dbReference type="PROSITE" id="PS51746">
    <property type="entry name" value="PPM_2"/>
    <property type="match status" value="1"/>
</dbReference>
<evidence type="ECO:0000256" key="7">
    <source>
        <dbReference type="ARBA" id="ARBA00022912"/>
    </source>
</evidence>
<dbReference type="InterPro" id="IPR036457">
    <property type="entry name" value="PPM-type-like_dom_sf"/>
</dbReference>
<comment type="cofactor">
    <cofactor evidence="1">
        <name>Mn(2+)</name>
        <dbReference type="ChEBI" id="CHEBI:29035"/>
    </cofactor>
</comment>